<dbReference type="RefSeq" id="WP_144855295.1">
    <property type="nucleotide sequence ID" value="NZ_BAAAYT010000002.1"/>
</dbReference>
<dbReference type="GO" id="GO:0006596">
    <property type="term" value="P:polyamine biosynthetic process"/>
    <property type="evidence" value="ECO:0007669"/>
    <property type="project" value="UniProtKB-KW"/>
</dbReference>
<evidence type="ECO:0000313" key="3">
    <source>
        <dbReference type="EMBL" id="TWD16941.1"/>
    </source>
</evidence>
<dbReference type="AlphaFoldDB" id="A0A560WGX2"/>
<comment type="caution">
    <text evidence="3">The sequence shown here is derived from an EMBL/GenBank/DDBJ whole genome shotgun (WGS) entry which is preliminary data.</text>
</comment>
<reference evidence="3 4" key="1">
    <citation type="submission" date="2019-06" db="EMBL/GenBank/DDBJ databases">
        <title>Sequencing the genomes of 1000 actinobacteria strains.</title>
        <authorList>
            <person name="Klenk H.-P."/>
        </authorList>
    </citation>
    <scope>NUCLEOTIDE SEQUENCE [LARGE SCALE GENOMIC DNA]</scope>
    <source>
        <strain evidence="3 4">DSM 18935</strain>
    </source>
</reference>
<organism evidence="3 4">
    <name type="scientific">Marihabitans asiaticum</name>
    <dbReference type="NCBI Taxonomy" id="415218"/>
    <lineage>
        <taxon>Bacteria</taxon>
        <taxon>Bacillati</taxon>
        <taxon>Actinomycetota</taxon>
        <taxon>Actinomycetes</taxon>
        <taxon>Micrococcales</taxon>
        <taxon>Intrasporangiaceae</taxon>
        <taxon>Marihabitans</taxon>
    </lineage>
</organism>
<dbReference type="SUPFAM" id="SSF53335">
    <property type="entry name" value="S-adenosyl-L-methionine-dependent methyltransferases"/>
    <property type="match status" value="1"/>
</dbReference>
<dbReference type="Gene3D" id="3.40.50.150">
    <property type="entry name" value="Vaccinia Virus protein VP39"/>
    <property type="match status" value="1"/>
</dbReference>
<dbReference type="EMBL" id="VIUW01000001">
    <property type="protein sequence ID" value="TWD16941.1"/>
    <property type="molecule type" value="Genomic_DNA"/>
</dbReference>
<evidence type="ECO:0008006" key="5">
    <source>
        <dbReference type="Google" id="ProtNLM"/>
    </source>
</evidence>
<accession>A0A560WGX2</accession>
<evidence type="ECO:0000256" key="1">
    <source>
        <dbReference type="ARBA" id="ARBA00023115"/>
    </source>
</evidence>
<dbReference type="Proteomes" id="UP000315628">
    <property type="component" value="Unassembled WGS sequence"/>
</dbReference>
<keyword evidence="1" id="KW-0620">Polyamine biosynthesis</keyword>
<sequence>MSEIELVSDEHGGVTVVVDGQPQSYVDVDDPEGLVFEYVQHFAAAIDALLPRGRHPRLRATHVGGAGLTLPRWVEATRPGSPQIVLEPDERLTDLVRRELPLPRGHRIRVRPQPGREGVSALADGSADVVVVDAFAGGRVPDDLATVEFFAEVARVLAPGGVLLMNCPDEPGLRFVARVAAGVREALGEGGEVAFVAMRDVLKGRRFGNGVLVGTRGALDVAEVDRQVRRWPFPSGVLGPGELARRGAGARPIGDADGVQTPQAPEGGSWRVR</sequence>
<dbReference type="OrthoDB" id="8221452at2"/>
<feature type="region of interest" description="Disordered" evidence="2">
    <location>
        <begin position="242"/>
        <end position="273"/>
    </location>
</feature>
<name>A0A560WGX2_9MICO</name>
<proteinExistence type="predicted"/>
<dbReference type="PANTHER" id="PTHR43317">
    <property type="entry name" value="THERMOSPERMINE SYNTHASE ACAULIS5"/>
    <property type="match status" value="1"/>
</dbReference>
<dbReference type="CDD" id="cd02440">
    <property type="entry name" value="AdoMet_MTases"/>
    <property type="match status" value="1"/>
</dbReference>
<keyword evidence="4" id="KW-1185">Reference proteome</keyword>
<evidence type="ECO:0000256" key="2">
    <source>
        <dbReference type="SAM" id="MobiDB-lite"/>
    </source>
</evidence>
<dbReference type="InterPro" id="IPR029063">
    <property type="entry name" value="SAM-dependent_MTases_sf"/>
</dbReference>
<protein>
    <recommendedName>
        <fullName evidence="5">Spermidine synthase</fullName>
    </recommendedName>
</protein>
<gene>
    <name evidence="3" type="ORF">FB557_0487</name>
</gene>
<evidence type="ECO:0000313" key="4">
    <source>
        <dbReference type="Proteomes" id="UP000315628"/>
    </source>
</evidence>
<dbReference type="PANTHER" id="PTHR43317:SF1">
    <property type="entry name" value="THERMOSPERMINE SYNTHASE ACAULIS5"/>
    <property type="match status" value="1"/>
</dbReference>
<dbReference type="NCBIfam" id="NF037959">
    <property type="entry name" value="MFS_SpdSyn"/>
    <property type="match status" value="1"/>
</dbReference>